<evidence type="ECO:0000256" key="4">
    <source>
        <dbReference type="ARBA" id="ARBA00022989"/>
    </source>
</evidence>
<name>A0ABP7CM23_9ACTN</name>
<keyword evidence="3 7" id="KW-0812">Transmembrane</keyword>
<keyword evidence="10" id="KW-1185">Reference proteome</keyword>
<accession>A0ABP7CM23</accession>
<evidence type="ECO:0000256" key="2">
    <source>
        <dbReference type="ARBA" id="ARBA00022475"/>
    </source>
</evidence>
<evidence type="ECO:0000256" key="1">
    <source>
        <dbReference type="ARBA" id="ARBA00004162"/>
    </source>
</evidence>
<evidence type="ECO:0000259" key="8">
    <source>
        <dbReference type="Pfam" id="PF04024"/>
    </source>
</evidence>
<evidence type="ECO:0000313" key="9">
    <source>
        <dbReference type="EMBL" id="GAA3691510.1"/>
    </source>
</evidence>
<dbReference type="Proteomes" id="UP001500051">
    <property type="component" value="Unassembled WGS sequence"/>
</dbReference>
<gene>
    <name evidence="9" type="ORF">GCM10022204_03430</name>
</gene>
<feature type="domain" description="Phage shock protein PspC N-terminal" evidence="8">
    <location>
        <begin position="10"/>
        <end position="67"/>
    </location>
</feature>
<feature type="region of interest" description="Disordered" evidence="6">
    <location>
        <begin position="69"/>
        <end position="177"/>
    </location>
</feature>
<evidence type="ECO:0000313" key="10">
    <source>
        <dbReference type="Proteomes" id="UP001500051"/>
    </source>
</evidence>
<dbReference type="InterPro" id="IPR052027">
    <property type="entry name" value="PspC"/>
</dbReference>
<comment type="subcellular location">
    <subcellularLocation>
        <location evidence="1">Cell membrane</location>
        <topology evidence="1">Single-pass membrane protein</topology>
    </subcellularLocation>
</comment>
<dbReference type="InterPro" id="IPR007168">
    <property type="entry name" value="Phageshock_PspC_N"/>
</dbReference>
<dbReference type="RefSeq" id="WP_344810532.1">
    <property type="nucleotide sequence ID" value="NZ_BAAAYX010000002.1"/>
</dbReference>
<reference evidence="10" key="1">
    <citation type="journal article" date="2019" name="Int. J. Syst. Evol. Microbiol.">
        <title>The Global Catalogue of Microorganisms (GCM) 10K type strain sequencing project: providing services to taxonomists for standard genome sequencing and annotation.</title>
        <authorList>
            <consortium name="The Broad Institute Genomics Platform"/>
            <consortium name="The Broad Institute Genome Sequencing Center for Infectious Disease"/>
            <person name="Wu L."/>
            <person name="Ma J."/>
        </authorList>
    </citation>
    <scope>NUCLEOTIDE SEQUENCE [LARGE SCALE GENOMIC DNA]</scope>
    <source>
        <strain evidence="10">JCM 16548</strain>
    </source>
</reference>
<comment type="caution">
    <text evidence="9">The sequence shown here is derived from an EMBL/GenBank/DDBJ whole genome shotgun (WGS) entry which is preliminary data.</text>
</comment>
<evidence type="ECO:0000256" key="5">
    <source>
        <dbReference type="ARBA" id="ARBA00023136"/>
    </source>
</evidence>
<sequence length="177" mass="18710">MSTPYPPEPRRLMRDPNKKLIGGVCAGLAKYLNMDVNLVRILTVAITLFTGIPVVLYLIALFVMPEEGTSPPQPPYVNGPQPQDHGFAAQQPYGQSAQPPVDQVWGPGGAPWEQPEPARPTGYDTAPAAPEPTRTFPEPAGSASESTLVEPGTTEPGANPPAPGGVQPTDPEPEQKA</sequence>
<dbReference type="PANTHER" id="PTHR33885">
    <property type="entry name" value="PHAGE SHOCK PROTEIN C"/>
    <property type="match status" value="1"/>
</dbReference>
<dbReference type="Pfam" id="PF04024">
    <property type="entry name" value="PspC"/>
    <property type="match status" value="1"/>
</dbReference>
<evidence type="ECO:0000256" key="3">
    <source>
        <dbReference type="ARBA" id="ARBA00022692"/>
    </source>
</evidence>
<dbReference type="PANTHER" id="PTHR33885:SF3">
    <property type="entry name" value="PHAGE SHOCK PROTEIN C"/>
    <property type="match status" value="1"/>
</dbReference>
<evidence type="ECO:0000256" key="7">
    <source>
        <dbReference type="SAM" id="Phobius"/>
    </source>
</evidence>
<organism evidence="9 10">
    <name type="scientific">Microlunatus aurantiacus</name>
    <dbReference type="NCBI Taxonomy" id="446786"/>
    <lineage>
        <taxon>Bacteria</taxon>
        <taxon>Bacillati</taxon>
        <taxon>Actinomycetota</taxon>
        <taxon>Actinomycetes</taxon>
        <taxon>Propionibacteriales</taxon>
        <taxon>Propionibacteriaceae</taxon>
        <taxon>Microlunatus</taxon>
    </lineage>
</organism>
<evidence type="ECO:0000256" key="6">
    <source>
        <dbReference type="SAM" id="MobiDB-lite"/>
    </source>
</evidence>
<feature type="transmembrane region" description="Helical" evidence="7">
    <location>
        <begin position="38"/>
        <end position="63"/>
    </location>
</feature>
<keyword evidence="2" id="KW-1003">Cell membrane</keyword>
<keyword evidence="4 7" id="KW-1133">Transmembrane helix</keyword>
<dbReference type="EMBL" id="BAAAYX010000002">
    <property type="protein sequence ID" value="GAA3691510.1"/>
    <property type="molecule type" value="Genomic_DNA"/>
</dbReference>
<proteinExistence type="predicted"/>
<keyword evidence="5 7" id="KW-0472">Membrane</keyword>
<protein>
    <recommendedName>
        <fullName evidence="8">Phage shock protein PspC N-terminal domain-containing protein</fullName>
    </recommendedName>
</protein>